<reference evidence="8" key="1">
    <citation type="journal article" date="2019" name="Int. J. Syst. Evol. Microbiol.">
        <title>The Global Catalogue of Microorganisms (GCM) 10K type strain sequencing project: providing services to taxonomists for standard genome sequencing and annotation.</title>
        <authorList>
            <consortium name="The Broad Institute Genomics Platform"/>
            <consortium name="The Broad Institute Genome Sequencing Center for Infectious Disease"/>
            <person name="Wu L."/>
            <person name="Ma J."/>
        </authorList>
    </citation>
    <scope>NUCLEOTIDE SEQUENCE [LARGE SCALE GENOMIC DNA]</scope>
    <source>
        <strain evidence="8">JCM 12165</strain>
    </source>
</reference>
<evidence type="ECO:0000313" key="8">
    <source>
        <dbReference type="Proteomes" id="UP001595896"/>
    </source>
</evidence>
<proteinExistence type="inferred from homology"/>
<dbReference type="PANTHER" id="PTHR32114">
    <property type="entry name" value="ABC TRANSPORTER ABCH.3"/>
    <property type="match status" value="1"/>
</dbReference>
<accession>A0ABV9NU91</accession>
<evidence type="ECO:0000256" key="5">
    <source>
        <dbReference type="SAM" id="MobiDB-lite"/>
    </source>
</evidence>
<sequence length="1068" mass="121849">MRPLKLTIKGLHSFRSEQHVDFEALAGSGVFGIFGPTGSGKSSILDALTLALYAKVERAQKFDGIMNQHEKEIYVRLDFMLGSDTYAVERNFKKDKEGAVRQTSARFMCNSLVEAEKAKDVNEAVGKLLGLSSEDFTRAVVLPQGKFAEFLSLKGQDRRKMLQRLFQLEKYGDELNRKVSASRKQIDASLNQLESERDGLGAADERAVEEAASALHEAEGEKNLLTSLHQRAEELAGKLADQWNKQHKLDKAKQELHQLQLKENEMQEMKAWIERARLAAHLKPFADEWTEANHAQQNIVKLFKQAEAGLQAAERKRTELLAHATYTKKELEQQKSEKEAAILKLEALQETDREKSELENQLRKIHDELDISLKREQEEGNELQAADTKFQQAEELQNQLERDVRAYDEQLKPLGDVRTAFEEAESVRQAESKAKEKAQALEESEKRRFMASKAATDQESRQLEVENQLKTTGRQLIAAYNQVSEIVHHIHTHFVSSQESQWIETHRERVERGSPCPICGHSSLASSNNVSSREKEDFPMQKLLKIRSDMEVRIENSPVLLPEVVQQEEEPVLDHIEEKVQAWHRLISIWQQKVKDQQNASQAYRDLSQRLQTEDQSLKEAQAAHLSARNEMQMKREKWQQTYHAHSLDTIAQAYQTLAELKEKRDNTAERIRKSYDIISALQTKKWQASEKKTASSTKIHQLRDKEKDIHERVAVCEARIKSVAGNELLQTKLLKEKQALSTCCKSLSDLEEKITAAAEELDEKKLAFHSVSERKTAADARISRAEQAWHSHAGERLPDDVLSAYAEPSAVEHQFEAVQQYEEKMKLMGDRVNSLKREIGSPVTKDAWMLAEDRKTALRSDLRDAEHAEGRAHQLYEDRAKRFERFAEVVKEEKRLRHEAELHQQLEQVLRGKQFVEFLAEEHLYHVCREATDVLKKLTRSRYAIEVDQSGGFLIRDDSSGGIRRPVSSLSGGETFLTSLALALALSKSIQLRGRYPLEFFFLDEGFGTLDSGLLETVMEALEKLELEAGSVGVISHVPELQERLQKRLRVIPAVPGETGTRLVIDN</sequence>
<gene>
    <name evidence="7" type="ORF">ACFO4L_04275</name>
</gene>
<name>A0ABV9NU91_9BACI</name>
<organism evidence="7 8">
    <name type="scientific">Bacillus daqingensis</name>
    <dbReference type="NCBI Taxonomy" id="872396"/>
    <lineage>
        <taxon>Bacteria</taxon>
        <taxon>Bacillati</taxon>
        <taxon>Bacillota</taxon>
        <taxon>Bacilli</taxon>
        <taxon>Bacillales</taxon>
        <taxon>Bacillaceae</taxon>
        <taxon>Bacillus</taxon>
    </lineage>
</organism>
<comment type="subunit">
    <text evidence="2">Heterodimer of SbcC and SbcD.</text>
</comment>
<dbReference type="Gene3D" id="3.40.50.300">
    <property type="entry name" value="P-loop containing nucleotide triphosphate hydrolases"/>
    <property type="match status" value="2"/>
</dbReference>
<feature type="compositionally biased region" description="Basic and acidic residues" evidence="5">
    <location>
        <begin position="428"/>
        <end position="448"/>
    </location>
</feature>
<protein>
    <recommendedName>
        <fullName evidence="3">Nuclease SbcCD subunit C</fullName>
    </recommendedName>
</protein>
<dbReference type="SUPFAM" id="SSF52540">
    <property type="entry name" value="P-loop containing nucleoside triphosphate hydrolases"/>
    <property type="match status" value="1"/>
</dbReference>
<feature type="coiled-coil region" evidence="4">
    <location>
        <begin position="215"/>
        <end position="269"/>
    </location>
</feature>
<dbReference type="InterPro" id="IPR027417">
    <property type="entry name" value="P-loop_NTPase"/>
</dbReference>
<keyword evidence="8" id="KW-1185">Reference proteome</keyword>
<evidence type="ECO:0000259" key="6">
    <source>
        <dbReference type="Pfam" id="PF13476"/>
    </source>
</evidence>
<keyword evidence="4" id="KW-0175">Coiled coil</keyword>
<dbReference type="Proteomes" id="UP001595896">
    <property type="component" value="Unassembled WGS sequence"/>
</dbReference>
<evidence type="ECO:0000256" key="2">
    <source>
        <dbReference type="ARBA" id="ARBA00011322"/>
    </source>
</evidence>
<dbReference type="Pfam" id="PF13558">
    <property type="entry name" value="SbcC_Walker_B"/>
    <property type="match status" value="1"/>
</dbReference>
<dbReference type="Pfam" id="PF13476">
    <property type="entry name" value="AAA_23"/>
    <property type="match status" value="1"/>
</dbReference>
<evidence type="ECO:0000256" key="1">
    <source>
        <dbReference type="ARBA" id="ARBA00006930"/>
    </source>
</evidence>
<dbReference type="EMBL" id="JBHSGK010000003">
    <property type="protein sequence ID" value="MFC4735796.1"/>
    <property type="molecule type" value="Genomic_DNA"/>
</dbReference>
<comment type="caution">
    <text evidence="7">The sequence shown here is derived from an EMBL/GenBank/DDBJ whole genome shotgun (WGS) entry which is preliminary data.</text>
</comment>
<comment type="similarity">
    <text evidence="1">Belongs to the SMC family. SbcC subfamily.</text>
</comment>
<dbReference type="PANTHER" id="PTHR32114:SF2">
    <property type="entry name" value="ABC TRANSPORTER ABCH.3"/>
    <property type="match status" value="1"/>
</dbReference>
<feature type="region of interest" description="Disordered" evidence="5">
    <location>
        <begin position="428"/>
        <end position="462"/>
    </location>
</feature>
<evidence type="ECO:0000313" key="7">
    <source>
        <dbReference type="EMBL" id="MFC4735796.1"/>
    </source>
</evidence>
<feature type="coiled-coil region" evidence="4">
    <location>
        <begin position="604"/>
        <end position="671"/>
    </location>
</feature>
<dbReference type="InterPro" id="IPR038729">
    <property type="entry name" value="Rad50/SbcC_AAA"/>
</dbReference>
<feature type="domain" description="Rad50/SbcC-type AAA" evidence="6">
    <location>
        <begin position="5"/>
        <end position="196"/>
    </location>
</feature>
<dbReference type="RefSeq" id="WP_377908434.1">
    <property type="nucleotide sequence ID" value="NZ_JBHSGK010000003.1"/>
</dbReference>
<evidence type="ECO:0000256" key="4">
    <source>
        <dbReference type="SAM" id="Coils"/>
    </source>
</evidence>
<evidence type="ECO:0000256" key="3">
    <source>
        <dbReference type="ARBA" id="ARBA00013368"/>
    </source>
</evidence>